<reference evidence="1" key="1">
    <citation type="submission" date="2019-02" db="EMBL/GenBank/DDBJ databases">
        <authorList>
            <person name="Gruber-Vodicka R. H."/>
            <person name="Seah K. B. B."/>
        </authorList>
    </citation>
    <scope>NUCLEOTIDE SEQUENCE</scope>
    <source>
        <strain evidence="3">BECK_S127</strain>
        <strain evidence="2">BECK_S1320</strain>
        <strain evidence="1">BECK_S1321</strain>
    </source>
</reference>
<gene>
    <name evidence="3" type="ORF">BECKSD772D_GA0070982_11575</name>
    <name evidence="2" type="ORF">BECKSD772E_GA0070983_12195</name>
    <name evidence="1" type="ORF">BECKSD772F_GA0070984_12155</name>
</gene>
<evidence type="ECO:0000313" key="1">
    <source>
        <dbReference type="EMBL" id="VFK45229.1"/>
    </source>
</evidence>
<dbReference type="AlphaFoldDB" id="A0A450YUT5"/>
<organism evidence="1">
    <name type="scientific">Candidatus Kentrum sp. SD</name>
    <dbReference type="NCBI Taxonomy" id="2126332"/>
    <lineage>
        <taxon>Bacteria</taxon>
        <taxon>Pseudomonadati</taxon>
        <taxon>Pseudomonadota</taxon>
        <taxon>Gammaproteobacteria</taxon>
        <taxon>Candidatus Kentrum</taxon>
    </lineage>
</organism>
<evidence type="ECO:0000313" key="3">
    <source>
        <dbReference type="EMBL" id="VFK80795.1"/>
    </source>
</evidence>
<protein>
    <submittedName>
        <fullName evidence="1">Uncharacterized protein</fullName>
    </submittedName>
</protein>
<accession>A0A450YUT5</accession>
<proteinExistence type="predicted"/>
<evidence type="ECO:0000313" key="2">
    <source>
        <dbReference type="EMBL" id="VFK49706.1"/>
    </source>
</evidence>
<name>A0A450YUT5_9GAMM</name>
<dbReference type="EMBL" id="CAADFU010000219">
    <property type="protein sequence ID" value="VFK49706.1"/>
    <property type="molecule type" value="Genomic_DNA"/>
</dbReference>
<dbReference type="EMBL" id="CAADFR010000215">
    <property type="protein sequence ID" value="VFK45229.1"/>
    <property type="molecule type" value="Genomic_DNA"/>
</dbReference>
<sequence length="50" mass="5633">MRMPGSAGRIAVTAVQSICYPPVWNCREQGFSRPEIATPMERMGVENHDR</sequence>
<dbReference type="EMBL" id="CAADHB010000157">
    <property type="protein sequence ID" value="VFK80795.1"/>
    <property type="molecule type" value="Genomic_DNA"/>
</dbReference>